<dbReference type="Gene3D" id="2.160.20.10">
    <property type="entry name" value="Single-stranded right-handed beta-helix, Pectin lyase-like"/>
    <property type="match status" value="1"/>
</dbReference>
<dbReference type="SUPFAM" id="SSF51126">
    <property type="entry name" value="Pectin lyase-like"/>
    <property type="match status" value="1"/>
</dbReference>
<dbReference type="InterPro" id="IPR004898">
    <property type="entry name" value="Pectate_lyase_PlyH/PlyE-like"/>
</dbReference>
<dbReference type="InterPro" id="IPR011050">
    <property type="entry name" value="Pectin_lyase_fold/virulence"/>
</dbReference>
<keyword evidence="6 10" id="KW-0964">Secreted</keyword>
<feature type="chain" id="PRO_5044949742" description="Pectate lyase" evidence="10">
    <location>
        <begin position="19"/>
        <end position="387"/>
    </location>
</feature>
<keyword evidence="7 10" id="KW-0732">Signal</keyword>
<dbReference type="Proteomes" id="UP001500655">
    <property type="component" value="Unassembled WGS sequence"/>
</dbReference>
<reference evidence="13" key="1">
    <citation type="journal article" date="2019" name="Int. J. Syst. Evol. Microbiol.">
        <title>The Global Catalogue of Microorganisms (GCM) 10K type strain sequencing project: providing services to taxonomists for standard genome sequencing and annotation.</title>
        <authorList>
            <consortium name="The Broad Institute Genomics Platform"/>
            <consortium name="The Broad Institute Genome Sequencing Center for Infectious Disease"/>
            <person name="Wu L."/>
            <person name="Ma J."/>
        </authorList>
    </citation>
    <scope>NUCLEOTIDE SEQUENCE [LARGE SCALE GENOMIC DNA]</scope>
    <source>
        <strain evidence="13">JCM 13249</strain>
    </source>
</reference>
<dbReference type="Gene3D" id="2.60.120.260">
    <property type="entry name" value="Galactose-binding domain-like"/>
    <property type="match status" value="1"/>
</dbReference>
<dbReference type="PANTHER" id="PTHR33407:SF9">
    <property type="entry name" value="PECTATE LYASE F-RELATED"/>
    <property type="match status" value="1"/>
</dbReference>
<feature type="signal peptide" evidence="10">
    <location>
        <begin position="1"/>
        <end position="18"/>
    </location>
</feature>
<protein>
    <recommendedName>
        <fullName evidence="5 10">Pectate lyase</fullName>
        <ecNumber evidence="5 10">4.2.2.2</ecNumber>
    </recommendedName>
</protein>
<comment type="cofactor">
    <cofactor evidence="2 10">
        <name>Ca(2+)</name>
        <dbReference type="ChEBI" id="CHEBI:29108"/>
    </cofactor>
</comment>
<name>A0ABP4VWE5_9ACTN</name>
<keyword evidence="8 10" id="KW-0106">Calcium</keyword>
<comment type="similarity">
    <text evidence="4 10">Belongs to the polysaccharide lyase 3 family.</text>
</comment>
<comment type="subcellular location">
    <subcellularLocation>
        <location evidence="3 10">Secreted</location>
    </subcellularLocation>
</comment>
<dbReference type="Pfam" id="PF03211">
    <property type="entry name" value="Pectate_lyase"/>
    <property type="match status" value="1"/>
</dbReference>
<evidence type="ECO:0000256" key="8">
    <source>
        <dbReference type="ARBA" id="ARBA00022837"/>
    </source>
</evidence>
<accession>A0ABP4VWE5</accession>
<keyword evidence="9 10" id="KW-0456">Lyase</keyword>
<evidence type="ECO:0000256" key="11">
    <source>
        <dbReference type="SAM" id="MobiDB-lite"/>
    </source>
</evidence>
<evidence type="ECO:0000256" key="3">
    <source>
        <dbReference type="ARBA" id="ARBA00004613"/>
    </source>
</evidence>
<feature type="compositionally biased region" description="Low complexity" evidence="11">
    <location>
        <begin position="142"/>
        <end position="173"/>
    </location>
</feature>
<evidence type="ECO:0000256" key="10">
    <source>
        <dbReference type="RuleBase" id="RU367009"/>
    </source>
</evidence>
<evidence type="ECO:0000256" key="6">
    <source>
        <dbReference type="ARBA" id="ARBA00022525"/>
    </source>
</evidence>
<comment type="caution">
    <text evidence="12">The sequence shown here is derived from an EMBL/GenBank/DDBJ whole genome shotgun (WGS) entry which is preliminary data.</text>
</comment>
<evidence type="ECO:0000256" key="9">
    <source>
        <dbReference type="ARBA" id="ARBA00023239"/>
    </source>
</evidence>
<gene>
    <name evidence="12" type="ORF">GCM10009681_08600</name>
</gene>
<comment type="catalytic activity">
    <reaction evidence="1 10">
        <text>Eliminative cleavage of (1-&gt;4)-alpha-D-galacturonan to give oligosaccharides with 4-deoxy-alpha-D-galact-4-enuronosyl groups at their non-reducing ends.</text>
        <dbReference type="EC" id="4.2.2.2"/>
    </reaction>
</comment>
<dbReference type="SUPFAM" id="SSF49785">
    <property type="entry name" value="Galactose-binding domain-like"/>
    <property type="match status" value="1"/>
</dbReference>
<dbReference type="EMBL" id="BAAALS010000003">
    <property type="protein sequence ID" value="GAA1740012.1"/>
    <property type="molecule type" value="Genomic_DNA"/>
</dbReference>
<proteinExistence type="inferred from homology"/>
<dbReference type="InterPro" id="IPR012334">
    <property type="entry name" value="Pectin_lyas_fold"/>
</dbReference>
<dbReference type="PANTHER" id="PTHR33407">
    <property type="entry name" value="PECTATE LYASE F-RELATED"/>
    <property type="match status" value="1"/>
</dbReference>
<evidence type="ECO:0000256" key="4">
    <source>
        <dbReference type="ARBA" id="ARBA00006463"/>
    </source>
</evidence>
<feature type="region of interest" description="Disordered" evidence="11">
    <location>
        <begin position="135"/>
        <end position="177"/>
    </location>
</feature>
<evidence type="ECO:0000256" key="7">
    <source>
        <dbReference type="ARBA" id="ARBA00022729"/>
    </source>
</evidence>
<dbReference type="RefSeq" id="WP_344077039.1">
    <property type="nucleotide sequence ID" value="NZ_BAAALS010000003.1"/>
</dbReference>
<sequence length="387" mass="39116">MVATAAVALTLQMPSASAATNLSIGAGADGSSKASGTSYGNVIDGNTGTYWSPSGSTGTISVKWGSATTVASVVIKQASGGGSINAWRVVNHDSGSVLASGSGSPSTINFSSTSLKKISFEITSASSAPRIAEVETYGSGGSTPTTTAATTTRPPATSSAPSTGTPTGSWPASQGNVQTSGIISVSGTFDGGMKTYCCAGDGSGSESQDPIFKLANGATLQNVILGSPAGDGVHCEGTCTLRNVWWNDVGEDAATFKDTSGGTSYVIGGGARSAGDKIFQHNGKGTVKITGFYARSGGKLYRACGNCSSSYQRHVIIDNVLLDNVDMVAGINSNWGDTATITRVTLISGDVVCGKYKGVSKGSEPTYLGEGWNDSNCKVTKSDITYK</sequence>
<evidence type="ECO:0000256" key="1">
    <source>
        <dbReference type="ARBA" id="ARBA00000695"/>
    </source>
</evidence>
<evidence type="ECO:0000256" key="5">
    <source>
        <dbReference type="ARBA" id="ARBA00012272"/>
    </source>
</evidence>
<evidence type="ECO:0000313" key="12">
    <source>
        <dbReference type="EMBL" id="GAA1740012.1"/>
    </source>
</evidence>
<dbReference type="InterPro" id="IPR008979">
    <property type="entry name" value="Galactose-bd-like_sf"/>
</dbReference>
<organism evidence="12 13">
    <name type="scientific">Luedemannella helvata</name>
    <dbReference type="NCBI Taxonomy" id="349315"/>
    <lineage>
        <taxon>Bacteria</taxon>
        <taxon>Bacillati</taxon>
        <taxon>Actinomycetota</taxon>
        <taxon>Actinomycetes</taxon>
        <taxon>Micromonosporales</taxon>
        <taxon>Micromonosporaceae</taxon>
        <taxon>Luedemannella</taxon>
    </lineage>
</organism>
<comment type="function">
    <text evidence="10">Catalyzes the depolymerization of both polygalacturonate and pectins of methyl esterification degree from 22 to 89%, with an endo mode of action. In contrast to the majority of pectate lyases, displays high activity on highly methylated pectins.</text>
</comment>
<evidence type="ECO:0000256" key="2">
    <source>
        <dbReference type="ARBA" id="ARBA00001913"/>
    </source>
</evidence>
<evidence type="ECO:0000313" key="13">
    <source>
        <dbReference type="Proteomes" id="UP001500655"/>
    </source>
</evidence>
<dbReference type="EC" id="4.2.2.2" evidence="5 10"/>
<keyword evidence="13" id="KW-1185">Reference proteome</keyword>